<reference evidence="1 2" key="1">
    <citation type="submission" date="2016-07" db="EMBL/GenBank/DDBJ databases">
        <title>Complete genome sequence of Altererythrobacter namhicola JCM 16345T, containing esterase-encoding genes.</title>
        <authorList>
            <person name="Cheng H."/>
            <person name="Wu Y.-H."/>
            <person name="Jian S.-L."/>
            <person name="Huo Y.-Y."/>
            <person name="Wang C.-S."/>
            <person name="Xu X.-W."/>
        </authorList>
    </citation>
    <scope>NUCLEOTIDE SEQUENCE [LARGE SCALE GENOMIC DNA]</scope>
    <source>
        <strain evidence="1 2">JCM 16345</strain>
    </source>
</reference>
<proteinExistence type="predicted"/>
<dbReference type="OrthoDB" id="7403919at2"/>
<sequence length="324" mass="35038">MAEWLVEEGIGEHRAALFDGDEILAARLQWPGSLAAGQVEDALLLSRQSGSARGTLRFASGEEALVSSLPRDASEGSQLRAEILRPAMAERGRHKLAQARPTDAPPRLAPSLLESLLAEGQQARIVQRFPGREWEELWGEAWSGEIAFAGGSLAFFDTPAMTLVDVDGDLLPAQLAMAAVPPLARAIRRFDLGGSIGVDFPTLEQKAQRREVDAALGRALEGWPHERTAMNGFGFVQLVARKQRAGLMARIAHSRPSAAARFLLRQAEGLQGAGAVQLSCHPAVKSRLKPEWLEELARRTGREVRIEAAPTLALDAGHAQLVPR</sequence>
<accession>A0A1C7D7H8</accession>
<dbReference type="KEGG" id="anh:A6F65_01129"/>
<dbReference type="EMBL" id="CP016545">
    <property type="protein sequence ID" value="ANU07436.1"/>
    <property type="molecule type" value="Genomic_DNA"/>
</dbReference>
<gene>
    <name evidence="1" type="ORF">A6F65_01129</name>
</gene>
<organism evidence="1 2">
    <name type="scientific">Paraurantiacibacter namhicola</name>
    <dbReference type="NCBI Taxonomy" id="645517"/>
    <lineage>
        <taxon>Bacteria</taxon>
        <taxon>Pseudomonadati</taxon>
        <taxon>Pseudomonadota</taxon>
        <taxon>Alphaproteobacteria</taxon>
        <taxon>Sphingomonadales</taxon>
        <taxon>Erythrobacteraceae</taxon>
        <taxon>Paraurantiacibacter</taxon>
    </lineage>
</organism>
<dbReference type="AlphaFoldDB" id="A0A1C7D7H8"/>
<keyword evidence="2" id="KW-1185">Reference proteome</keyword>
<dbReference type="Proteomes" id="UP000092698">
    <property type="component" value="Chromosome"/>
</dbReference>
<evidence type="ECO:0000313" key="1">
    <source>
        <dbReference type="EMBL" id="ANU07436.1"/>
    </source>
</evidence>
<name>A0A1C7D7H8_9SPHN</name>
<protein>
    <submittedName>
        <fullName evidence="1">Ribonuclease E/G family protein</fullName>
    </submittedName>
</protein>
<dbReference type="PATRIC" id="fig|645517.4.peg.1122"/>
<dbReference type="STRING" id="645517.A6F65_01129"/>
<evidence type="ECO:0000313" key="2">
    <source>
        <dbReference type="Proteomes" id="UP000092698"/>
    </source>
</evidence>
<dbReference type="RefSeq" id="WP_067786666.1">
    <property type="nucleotide sequence ID" value="NZ_CP016545.1"/>
</dbReference>